<feature type="compositionally biased region" description="Polar residues" evidence="2">
    <location>
        <begin position="999"/>
        <end position="1014"/>
    </location>
</feature>
<feature type="compositionally biased region" description="Polar residues" evidence="2">
    <location>
        <begin position="652"/>
        <end position="661"/>
    </location>
</feature>
<protein>
    <recommendedName>
        <fullName evidence="5">Tetratricopeptide repeat protein</fullName>
    </recommendedName>
</protein>
<feature type="compositionally biased region" description="Basic and acidic residues" evidence="2">
    <location>
        <begin position="982"/>
        <end position="998"/>
    </location>
</feature>
<evidence type="ECO:0000313" key="3">
    <source>
        <dbReference type="EMBL" id="EAR92352.3"/>
    </source>
</evidence>
<proteinExistence type="predicted"/>
<evidence type="ECO:0000313" key="4">
    <source>
        <dbReference type="Proteomes" id="UP000009168"/>
    </source>
</evidence>
<feature type="region of interest" description="Disordered" evidence="2">
    <location>
        <begin position="1115"/>
        <end position="1134"/>
    </location>
</feature>
<dbReference type="InParanoid" id="Q236Z8"/>
<accession>Q236Z8</accession>
<dbReference type="Proteomes" id="UP000009168">
    <property type="component" value="Unassembled WGS sequence"/>
</dbReference>
<organism evidence="3 4">
    <name type="scientific">Tetrahymena thermophila (strain SB210)</name>
    <dbReference type="NCBI Taxonomy" id="312017"/>
    <lineage>
        <taxon>Eukaryota</taxon>
        <taxon>Sar</taxon>
        <taxon>Alveolata</taxon>
        <taxon>Ciliophora</taxon>
        <taxon>Intramacronucleata</taxon>
        <taxon>Oligohymenophorea</taxon>
        <taxon>Hymenostomatida</taxon>
        <taxon>Tetrahymenina</taxon>
        <taxon>Tetrahymenidae</taxon>
        <taxon>Tetrahymena</taxon>
    </lineage>
</organism>
<keyword evidence="1" id="KW-0175">Coiled coil</keyword>
<sequence>MSIFGNSKNKSKQLSIFKDDKQNFLSQQISNPILGDNQETADKTSSQNPVFLLGQIQSLNSPQNKIQPQGMSKDELKTNVISNWPYLKLHKQTNQWLVERQNRKTWEVLNNYYEKRKQDMSITDRILFNRRVLNCANRLLKELILESEQENEEKLNNYLDRGIRAVFELYRFLNIYITRILPLYNQNDKNSQSTAPNILDQDQSFLTSEDEYLTEGIERSKPKTVNDVNTMYTLQNFNDLKLKYRKGHEIITRQKIEKMLSLKNIELNLHLELDQFFINVISLFNWGAFMLKKQSKHRIAYWFLKEAERISDQVLQSNNEELLNVIARVHISLANIYFEADRTPLAIEKIEKAILVLQCELRLRQTKWEFHKSKDADDAISKCVKTMITGMINLATYQEELQLYEEAYFSIQTADWFCTKYVKGLDEVRKYCSKIQSEFEKRYSDYLQQKGDLEVVAKHVFWVELLNLYKNWDEEQKNLPSTINKYINQQLYNIFRVRDLNKMQFIKHKYNQKISLKDLEKQQQDEKKKKKEIYNKYLEEMQEKKNQINNNPNSLSDQQQLEVEIKNASQVSQEQASQLDEQMKSRLQDKSNPGIQEKSISNKDISLHTNTQKKNSDQIGMSESSKQNSFQSDQIDEIQGEKVNSKDDGHSKNSQSDNTQIDLDDSASSDDFFGDIFEGFMSDDDDDSGKKKSDEDDISDSSLAEANQQFKQVQKKKYVKKKKEYGPNYNPKLLTTNMFFQPLENMKVNRDLHHNQTKLKHKNKQAKDELKKQKYQSTGFKSPNDFKQELEYNFFQPIKEAIQEGYTKKEIIQQFIRPQTAYEYDFQGMDLHIENKLQEDLGQDGYESKPFQWAKEDFYNEEEIEGKYRREQRYTRRILNIKRISELKNKCRPINYSNFPNKITFDRMIKDEAFVVEAKVGFSTDIQQKKKKVEMIIQSEIKHQGKKNLRDLIFKNRDNYLFQDANYLKHVYYEYTQKKKQQDKFKHQQNERDIEKQTRQSQAKNTGGQVNKSDIGQIVEKNGEYFDDSREFARQSKAQIEEHEKSPISTKNYNSSLTQINNHFNNTLTSIPSEIGFVQNKNQVQSKKEINYQNEPKSVKNQRLKWNIQEEPVSSSQIVSTTNIPNYTPGKNLRFLDKQTPKSQKRDKLQFHSEKNSPNRAQGKRKYLDTSDNVIKLAGQKSKILSKAQQIQKRYEHDQEDFIKFDNSQKASYKDRLNQMSQKSSKSLKIVVEEVTQSLQKDKKQLQQTKFKLGVSKNMAVDDNFGQRLIQHQEQLLTKSIQGISRKVMKDYMSFTEVVRLARLKKKMEIMQNKQQQQGSLTKF</sequence>
<evidence type="ECO:0008006" key="5">
    <source>
        <dbReference type="Google" id="ProtNLM"/>
    </source>
</evidence>
<dbReference type="HOGENOM" id="CLU_261413_0_0_1"/>
<name>Q236Z8_TETTS</name>
<feature type="compositionally biased region" description="Basic and acidic residues" evidence="2">
    <location>
        <begin position="639"/>
        <end position="651"/>
    </location>
</feature>
<evidence type="ECO:0000256" key="2">
    <source>
        <dbReference type="SAM" id="MobiDB-lite"/>
    </source>
</evidence>
<feature type="region of interest" description="Disordered" evidence="2">
    <location>
        <begin position="757"/>
        <end position="778"/>
    </location>
</feature>
<feature type="compositionally biased region" description="Polar residues" evidence="2">
    <location>
        <begin position="590"/>
        <end position="633"/>
    </location>
</feature>
<dbReference type="KEGG" id="tet:TTHERM_00083510"/>
<keyword evidence="4" id="KW-1185">Reference proteome</keyword>
<dbReference type="EMBL" id="GG662749">
    <property type="protein sequence ID" value="EAR92352.3"/>
    <property type="molecule type" value="Genomic_DNA"/>
</dbReference>
<dbReference type="GeneID" id="7839334"/>
<feature type="region of interest" description="Disordered" evidence="2">
    <location>
        <begin position="1140"/>
        <end position="1167"/>
    </location>
</feature>
<feature type="compositionally biased region" description="Polar residues" evidence="2">
    <location>
        <begin position="566"/>
        <end position="580"/>
    </location>
</feature>
<dbReference type="RefSeq" id="XP_001012597.3">
    <property type="nucleotide sequence ID" value="XM_001012597.3"/>
</dbReference>
<gene>
    <name evidence="3" type="ORF">TTHERM_00083510</name>
</gene>
<feature type="coiled-coil region" evidence="1">
    <location>
        <begin position="516"/>
        <end position="551"/>
    </location>
</feature>
<feature type="compositionally biased region" description="Basic and acidic residues" evidence="2">
    <location>
        <begin position="1140"/>
        <end position="1157"/>
    </location>
</feature>
<dbReference type="eggNOG" id="ENOG502SP6X">
    <property type="taxonomic scope" value="Eukaryota"/>
</dbReference>
<evidence type="ECO:0000256" key="1">
    <source>
        <dbReference type="SAM" id="Coils"/>
    </source>
</evidence>
<feature type="region of interest" description="Disordered" evidence="2">
    <location>
        <begin position="982"/>
        <end position="1017"/>
    </location>
</feature>
<feature type="compositionally biased region" description="Polar residues" evidence="2">
    <location>
        <begin position="1115"/>
        <end position="1126"/>
    </location>
</feature>
<feature type="region of interest" description="Disordered" evidence="2">
    <location>
        <begin position="566"/>
        <end position="709"/>
    </location>
</feature>
<reference evidence="4" key="1">
    <citation type="journal article" date="2006" name="PLoS Biol.">
        <title>Macronuclear genome sequence of the ciliate Tetrahymena thermophila, a model eukaryote.</title>
        <authorList>
            <person name="Eisen J.A."/>
            <person name="Coyne R.S."/>
            <person name="Wu M."/>
            <person name="Wu D."/>
            <person name="Thiagarajan M."/>
            <person name="Wortman J.R."/>
            <person name="Badger J.H."/>
            <person name="Ren Q."/>
            <person name="Amedeo P."/>
            <person name="Jones K.M."/>
            <person name="Tallon L.J."/>
            <person name="Delcher A.L."/>
            <person name="Salzberg S.L."/>
            <person name="Silva J.C."/>
            <person name="Haas B.J."/>
            <person name="Majoros W.H."/>
            <person name="Farzad M."/>
            <person name="Carlton J.M."/>
            <person name="Smith R.K. Jr."/>
            <person name="Garg J."/>
            <person name="Pearlman R.E."/>
            <person name="Karrer K.M."/>
            <person name="Sun L."/>
            <person name="Manning G."/>
            <person name="Elde N.C."/>
            <person name="Turkewitz A.P."/>
            <person name="Asai D.J."/>
            <person name="Wilkes D.E."/>
            <person name="Wang Y."/>
            <person name="Cai H."/>
            <person name="Collins K."/>
            <person name="Stewart B.A."/>
            <person name="Lee S.R."/>
            <person name="Wilamowska K."/>
            <person name="Weinberg Z."/>
            <person name="Ruzzo W.L."/>
            <person name="Wloga D."/>
            <person name="Gaertig J."/>
            <person name="Frankel J."/>
            <person name="Tsao C.-C."/>
            <person name="Gorovsky M.A."/>
            <person name="Keeling P.J."/>
            <person name="Waller R.F."/>
            <person name="Patron N.J."/>
            <person name="Cherry J.M."/>
            <person name="Stover N.A."/>
            <person name="Krieger C.J."/>
            <person name="del Toro C."/>
            <person name="Ryder H.F."/>
            <person name="Williamson S.C."/>
            <person name="Barbeau R.A."/>
            <person name="Hamilton E.P."/>
            <person name="Orias E."/>
        </authorList>
    </citation>
    <scope>NUCLEOTIDE SEQUENCE [LARGE SCALE GENOMIC DNA]</scope>
    <source>
        <strain evidence="4">SB210</strain>
    </source>
</reference>